<keyword evidence="1" id="KW-0812">Transmembrane</keyword>
<gene>
    <name evidence="2" type="ORF">EVI01_25680</name>
</gene>
<keyword evidence="1" id="KW-1133">Transmembrane helix</keyword>
<comment type="caution">
    <text evidence="2">The sequence shown here is derived from an EMBL/GenBank/DDBJ whole genome shotgun (WGS) entry which is preliminary data.</text>
</comment>
<feature type="transmembrane region" description="Helical" evidence="1">
    <location>
        <begin position="221"/>
        <end position="243"/>
    </location>
</feature>
<reference evidence="2 3" key="1">
    <citation type="submission" date="2019-07" db="EMBL/GenBank/DDBJ databases">
        <title>Whole genome shotgun sequence of Enterococcus villorum NBRC 100699.</title>
        <authorList>
            <person name="Hosoyama A."/>
            <person name="Uohara A."/>
            <person name="Ohji S."/>
            <person name="Ichikawa N."/>
        </authorList>
    </citation>
    <scope>NUCLEOTIDE SEQUENCE [LARGE SCALE GENOMIC DNA]</scope>
    <source>
        <strain evidence="2 3">NBRC 100699</strain>
    </source>
</reference>
<protein>
    <submittedName>
        <fullName evidence="2">Uncharacterized protein</fullName>
    </submittedName>
</protein>
<name>A0A511J5H3_9ENTE</name>
<dbReference type="EMBL" id="BJWF01000057">
    <property type="protein sequence ID" value="GEL93231.1"/>
    <property type="molecule type" value="Genomic_DNA"/>
</dbReference>
<proteinExistence type="predicted"/>
<dbReference type="Proteomes" id="UP000321830">
    <property type="component" value="Unassembled WGS sequence"/>
</dbReference>
<dbReference type="RefSeq" id="WP_010750460.1">
    <property type="nucleotide sequence ID" value="NZ_BJWF01000057.1"/>
</dbReference>
<feature type="transmembrane region" description="Helical" evidence="1">
    <location>
        <begin position="182"/>
        <end position="201"/>
    </location>
</feature>
<dbReference type="AlphaFoldDB" id="A0A511J5H3"/>
<sequence>MKRNAFIKLLMSFILFIWLALGSFSFILNKTITANVQTKRNQETFIKEVNQTIQNYSLGANLPKNVLDSVITEKEIQAGPKKVDYLTLKKRMIEKINQYVESTTSEVTEKDKENINKVADELINKIKGEINTSFLFFSQTLETIVPIATTFTLIMSINAAITIILLLVLFRKTIFNELCYSFWGTAILLVSASIILGLIPFDQLALSSQTNRAVLKDIAGYASNLTLMIGMSYVVLGSILSYFGNKNKLVKLSD</sequence>
<evidence type="ECO:0000313" key="3">
    <source>
        <dbReference type="Proteomes" id="UP000321830"/>
    </source>
</evidence>
<accession>A0A511J5H3</accession>
<evidence type="ECO:0000313" key="2">
    <source>
        <dbReference type="EMBL" id="GEL93231.1"/>
    </source>
</evidence>
<organism evidence="2 3">
    <name type="scientific">Enterococcus villorum</name>
    <dbReference type="NCBI Taxonomy" id="112904"/>
    <lineage>
        <taxon>Bacteria</taxon>
        <taxon>Bacillati</taxon>
        <taxon>Bacillota</taxon>
        <taxon>Bacilli</taxon>
        <taxon>Lactobacillales</taxon>
        <taxon>Enterococcaceae</taxon>
        <taxon>Enterococcus</taxon>
    </lineage>
</organism>
<feature type="transmembrane region" description="Helical" evidence="1">
    <location>
        <begin position="144"/>
        <end position="170"/>
    </location>
</feature>
<keyword evidence="1" id="KW-0472">Membrane</keyword>
<evidence type="ECO:0000256" key="1">
    <source>
        <dbReference type="SAM" id="Phobius"/>
    </source>
</evidence>